<feature type="domain" description="Transposase (putative) gypsy type" evidence="2">
    <location>
        <begin position="69"/>
        <end position="136"/>
    </location>
</feature>
<comment type="caution">
    <text evidence="3">The sequence shown here is derived from an EMBL/GenBank/DDBJ whole genome shotgun (WGS) entry which is preliminary data.</text>
</comment>
<dbReference type="PANTHER" id="PTHR33026">
    <property type="entry name" value="OS06G0360600 PROTEIN"/>
    <property type="match status" value="1"/>
</dbReference>
<dbReference type="InterPro" id="IPR007321">
    <property type="entry name" value="Transposase_28"/>
</dbReference>
<dbReference type="PANTHER" id="PTHR33026:SF7">
    <property type="entry name" value="OS03G0100275 PROTEIN"/>
    <property type="match status" value="1"/>
</dbReference>
<feature type="coiled-coil region" evidence="1">
    <location>
        <begin position="334"/>
        <end position="375"/>
    </location>
</feature>
<accession>A0AAD8TTH3</accession>
<evidence type="ECO:0000313" key="4">
    <source>
        <dbReference type="Proteomes" id="UP001231189"/>
    </source>
</evidence>
<sequence length="561" mass="64549">MPPRARLTRHTTPETTMATESFEISGWERSKISNQDVNMLEKLGLTKKEEGLLFPREESFPTPRIGYRVTFIDHLIRDLSSPIHEFLRGLLFVYGLQLHQLTPNSVLHISIFITLCECFLGTHPNWALWKHIFYIRRNNSHNTNYNVGGVVICVRPDVDYFDVKFPDSVQGWRKRWLYIREEYLDSQQYNIEPFNGDAKILRRQSWDAEATDEEKTATDALMKRIHELQNTRGKELSSIQITAYFLRIRVQPLQARKNPLWMYAGDKDADRISKDLSVKDLEKLVRRISSLSKKDSVPTSCHVEPYSGTNALPKPLMKHFISLGTQFIGYRDTVEDLKEALTKANKRADDLAANLEQSEKARKKAEQDAASVVDLRKRLHQSETALSEKTIQQIAREEAIIGRLESQNWRFARKMGQDFELQEPEGDRLLDALSLLEIHGDLAYRSIADARTAFTRLFPYFFPKKKQPDAFSDLAKHFIPEEDLGLAFRQENLKIGVEGTIALVAESQQNVDWARTGETKRMNKEKWQSLIKAAKPHSKKILSFLGYKPAASSSSAKPEVK</sequence>
<protein>
    <recommendedName>
        <fullName evidence="2">Transposase (putative) gypsy type domain-containing protein</fullName>
    </recommendedName>
</protein>
<dbReference type="AlphaFoldDB" id="A0AAD8TTH3"/>
<gene>
    <name evidence="3" type="ORF">QYE76_008554</name>
</gene>
<evidence type="ECO:0000259" key="2">
    <source>
        <dbReference type="Pfam" id="PF04195"/>
    </source>
</evidence>
<keyword evidence="4" id="KW-1185">Reference proteome</keyword>
<name>A0AAD8TTH3_LOLMU</name>
<evidence type="ECO:0000313" key="3">
    <source>
        <dbReference type="EMBL" id="KAK1691857.1"/>
    </source>
</evidence>
<dbReference type="Proteomes" id="UP001231189">
    <property type="component" value="Unassembled WGS sequence"/>
</dbReference>
<dbReference type="Pfam" id="PF04195">
    <property type="entry name" value="Transposase_28"/>
    <property type="match status" value="1"/>
</dbReference>
<reference evidence="3" key="1">
    <citation type="submission" date="2023-07" db="EMBL/GenBank/DDBJ databases">
        <title>A chromosome-level genome assembly of Lolium multiflorum.</title>
        <authorList>
            <person name="Chen Y."/>
            <person name="Copetti D."/>
            <person name="Kolliker R."/>
            <person name="Studer B."/>
        </authorList>
    </citation>
    <scope>NUCLEOTIDE SEQUENCE</scope>
    <source>
        <strain evidence="3">02402/16</strain>
        <tissue evidence="3">Leaf</tissue>
    </source>
</reference>
<evidence type="ECO:0000256" key="1">
    <source>
        <dbReference type="SAM" id="Coils"/>
    </source>
</evidence>
<dbReference type="EMBL" id="JAUUTY010000001">
    <property type="protein sequence ID" value="KAK1691857.1"/>
    <property type="molecule type" value="Genomic_DNA"/>
</dbReference>
<organism evidence="3 4">
    <name type="scientific">Lolium multiflorum</name>
    <name type="common">Italian ryegrass</name>
    <name type="synonym">Lolium perenne subsp. multiflorum</name>
    <dbReference type="NCBI Taxonomy" id="4521"/>
    <lineage>
        <taxon>Eukaryota</taxon>
        <taxon>Viridiplantae</taxon>
        <taxon>Streptophyta</taxon>
        <taxon>Embryophyta</taxon>
        <taxon>Tracheophyta</taxon>
        <taxon>Spermatophyta</taxon>
        <taxon>Magnoliopsida</taxon>
        <taxon>Liliopsida</taxon>
        <taxon>Poales</taxon>
        <taxon>Poaceae</taxon>
        <taxon>BOP clade</taxon>
        <taxon>Pooideae</taxon>
        <taxon>Poodae</taxon>
        <taxon>Poeae</taxon>
        <taxon>Poeae Chloroplast Group 2 (Poeae type)</taxon>
        <taxon>Loliodinae</taxon>
        <taxon>Loliinae</taxon>
        <taxon>Lolium</taxon>
    </lineage>
</organism>
<proteinExistence type="predicted"/>
<keyword evidence="1" id="KW-0175">Coiled coil</keyword>